<accession>A0ABP9EIS4</accession>
<evidence type="ECO:0000256" key="2">
    <source>
        <dbReference type="SAM" id="Phobius"/>
    </source>
</evidence>
<feature type="region of interest" description="Disordered" evidence="1">
    <location>
        <begin position="34"/>
        <end position="65"/>
    </location>
</feature>
<feature type="compositionally biased region" description="Pro residues" evidence="1">
    <location>
        <begin position="54"/>
        <end position="65"/>
    </location>
</feature>
<organism evidence="3 4">
    <name type="scientific">Actinomycetospora straminea</name>
    <dbReference type="NCBI Taxonomy" id="663607"/>
    <lineage>
        <taxon>Bacteria</taxon>
        <taxon>Bacillati</taxon>
        <taxon>Actinomycetota</taxon>
        <taxon>Actinomycetes</taxon>
        <taxon>Pseudonocardiales</taxon>
        <taxon>Pseudonocardiaceae</taxon>
        <taxon>Actinomycetospora</taxon>
    </lineage>
</organism>
<keyword evidence="2" id="KW-0472">Membrane</keyword>
<feature type="transmembrane region" description="Helical" evidence="2">
    <location>
        <begin position="7"/>
        <end position="26"/>
    </location>
</feature>
<evidence type="ECO:0000313" key="4">
    <source>
        <dbReference type="Proteomes" id="UP001500457"/>
    </source>
</evidence>
<gene>
    <name evidence="3" type="ORF">GCM10023203_31660</name>
</gene>
<dbReference type="EMBL" id="BAABHQ010000008">
    <property type="protein sequence ID" value="GAA4878786.1"/>
    <property type="molecule type" value="Genomic_DNA"/>
</dbReference>
<keyword evidence="2" id="KW-0812">Transmembrane</keyword>
<keyword evidence="4" id="KW-1185">Reference proteome</keyword>
<proteinExistence type="predicted"/>
<evidence type="ECO:0008006" key="5">
    <source>
        <dbReference type="Google" id="ProtNLM"/>
    </source>
</evidence>
<reference evidence="4" key="1">
    <citation type="journal article" date="2019" name="Int. J. Syst. Evol. Microbiol.">
        <title>The Global Catalogue of Microorganisms (GCM) 10K type strain sequencing project: providing services to taxonomists for standard genome sequencing and annotation.</title>
        <authorList>
            <consortium name="The Broad Institute Genomics Platform"/>
            <consortium name="The Broad Institute Genome Sequencing Center for Infectious Disease"/>
            <person name="Wu L."/>
            <person name="Ma J."/>
        </authorList>
    </citation>
    <scope>NUCLEOTIDE SEQUENCE [LARGE SCALE GENOMIC DNA]</scope>
    <source>
        <strain evidence="4">JCM 17983</strain>
    </source>
</reference>
<keyword evidence="2" id="KW-1133">Transmembrane helix</keyword>
<sequence length="157" mass="16888">MSRIQAWLTIAGGLIAILGFFGIAQFTDLINSPAGPVPPGTTQNSPGAGIAPPVDAPPIPERPPTVPTEVIGSWSGYGLQYANDPYPQSLEVTFTSNGTYSKVTEGAARDDGRFVVSGSSITFMPRSGPPYTWQWERTGQSVLILQNEMRQYNLEQT</sequence>
<evidence type="ECO:0000313" key="3">
    <source>
        <dbReference type="EMBL" id="GAA4878786.1"/>
    </source>
</evidence>
<name>A0ABP9EIS4_9PSEU</name>
<evidence type="ECO:0000256" key="1">
    <source>
        <dbReference type="SAM" id="MobiDB-lite"/>
    </source>
</evidence>
<comment type="caution">
    <text evidence="3">The sequence shown here is derived from an EMBL/GenBank/DDBJ whole genome shotgun (WGS) entry which is preliminary data.</text>
</comment>
<protein>
    <recommendedName>
        <fullName evidence="5">Lipocalin-like domain-containing protein</fullName>
    </recommendedName>
</protein>
<dbReference type="Proteomes" id="UP001500457">
    <property type="component" value="Unassembled WGS sequence"/>
</dbReference>
<dbReference type="RefSeq" id="WP_274232325.1">
    <property type="nucleotide sequence ID" value="NZ_BAABHQ010000008.1"/>
</dbReference>